<protein>
    <submittedName>
        <fullName evidence="2">Uncharacterized protein</fullName>
    </submittedName>
</protein>
<feature type="region of interest" description="Disordered" evidence="1">
    <location>
        <begin position="191"/>
        <end position="324"/>
    </location>
</feature>
<evidence type="ECO:0000313" key="3">
    <source>
        <dbReference type="Proteomes" id="UP000193689"/>
    </source>
</evidence>
<sequence>MLYHHPAISTPQSIDWEPKTKKDDKIKTGTHGYGRAGIVAPEPQTTRPHTPTLHPSRAGPTSPSETPITGYPTCNRRHGPRGRRLSNPMVARRGPQRSQMQQPLGGVGSQFKFSCGMRPVEILPQSYSSSENEYEDKPEDEDDREGEEYGSLANPPELLPSDAPIPDMRQPMPHIATRTLRIIAEANFSIEEMQDDDDDDMGSDCEHLAVLRPSGFEYPESDRSRSRSRPPPELDTHLMTGLKDLHCFESDDSDIDYDDEHGQDKVMRAVHQHRRKKRERRMTSGSISKRTVSERGSDSDREDLKPWDTGEAGPNLRRLRRKTDRKSLLSIPPEVIYELTEPKEDEIILGESELLARELPYFEYMAVDSE</sequence>
<reference evidence="2 3" key="1">
    <citation type="submission" date="2016-07" db="EMBL/GenBank/DDBJ databases">
        <title>Pervasive Adenine N6-methylation of Active Genes in Fungi.</title>
        <authorList>
            <consortium name="DOE Joint Genome Institute"/>
            <person name="Mondo S.J."/>
            <person name="Dannebaum R.O."/>
            <person name="Kuo R.C."/>
            <person name="Labutti K."/>
            <person name="Haridas S."/>
            <person name="Kuo A."/>
            <person name="Salamov A."/>
            <person name="Ahrendt S.R."/>
            <person name="Lipzen A."/>
            <person name="Sullivan W."/>
            <person name="Andreopoulos W.B."/>
            <person name="Clum A."/>
            <person name="Lindquist E."/>
            <person name="Daum C."/>
            <person name="Ramamoorthy G.K."/>
            <person name="Gryganskyi A."/>
            <person name="Culley D."/>
            <person name="Magnuson J.K."/>
            <person name="James T.Y."/>
            <person name="O'Malley M.A."/>
            <person name="Stajich J.E."/>
            <person name="Spatafora J.W."/>
            <person name="Visel A."/>
            <person name="Grigoriev I.V."/>
        </authorList>
    </citation>
    <scope>NUCLEOTIDE SEQUENCE [LARGE SCALE GENOMIC DNA]</scope>
    <source>
        <strain evidence="2 3">CBS 129021</strain>
    </source>
</reference>
<keyword evidence="3" id="KW-1185">Reference proteome</keyword>
<comment type="caution">
    <text evidence="2">The sequence shown here is derived from an EMBL/GenBank/DDBJ whole genome shotgun (WGS) entry which is preliminary data.</text>
</comment>
<organism evidence="2 3">
    <name type="scientific">Pseudomassariella vexata</name>
    <dbReference type="NCBI Taxonomy" id="1141098"/>
    <lineage>
        <taxon>Eukaryota</taxon>
        <taxon>Fungi</taxon>
        <taxon>Dikarya</taxon>
        <taxon>Ascomycota</taxon>
        <taxon>Pezizomycotina</taxon>
        <taxon>Sordariomycetes</taxon>
        <taxon>Xylariomycetidae</taxon>
        <taxon>Amphisphaeriales</taxon>
        <taxon>Pseudomassariaceae</taxon>
        <taxon>Pseudomassariella</taxon>
    </lineage>
</organism>
<gene>
    <name evidence="2" type="ORF">BCR38DRAFT_413032</name>
</gene>
<name>A0A1Y2DHJ1_9PEZI</name>
<feature type="region of interest" description="Disordered" evidence="1">
    <location>
        <begin position="1"/>
        <end position="110"/>
    </location>
</feature>
<dbReference type="GeneID" id="63774991"/>
<evidence type="ECO:0000313" key="2">
    <source>
        <dbReference type="EMBL" id="ORY58709.1"/>
    </source>
</evidence>
<dbReference type="RefSeq" id="XP_040711521.1">
    <property type="nucleotide sequence ID" value="XM_040858779.1"/>
</dbReference>
<dbReference type="AlphaFoldDB" id="A0A1Y2DHJ1"/>
<feature type="compositionally biased region" description="Basic and acidic residues" evidence="1">
    <location>
        <begin position="16"/>
        <end position="27"/>
    </location>
</feature>
<feature type="compositionally biased region" description="Acidic residues" evidence="1">
    <location>
        <begin position="250"/>
        <end position="259"/>
    </location>
</feature>
<feature type="region of interest" description="Disordered" evidence="1">
    <location>
        <begin position="122"/>
        <end position="171"/>
    </location>
</feature>
<dbReference type="STRING" id="1141098.A0A1Y2DHJ1"/>
<feature type="compositionally biased region" description="Basic and acidic residues" evidence="1">
    <location>
        <begin position="291"/>
        <end position="308"/>
    </location>
</feature>
<dbReference type="EMBL" id="MCFJ01000015">
    <property type="protein sequence ID" value="ORY58709.1"/>
    <property type="molecule type" value="Genomic_DNA"/>
</dbReference>
<dbReference type="Proteomes" id="UP000193689">
    <property type="component" value="Unassembled WGS sequence"/>
</dbReference>
<feature type="compositionally biased region" description="Acidic residues" evidence="1">
    <location>
        <begin position="192"/>
        <end position="203"/>
    </location>
</feature>
<feature type="compositionally biased region" description="Basic residues" evidence="1">
    <location>
        <begin position="75"/>
        <end position="84"/>
    </location>
</feature>
<dbReference type="InParanoid" id="A0A1Y2DHJ1"/>
<accession>A0A1Y2DHJ1</accession>
<dbReference type="OrthoDB" id="4186058at2759"/>
<evidence type="ECO:0000256" key="1">
    <source>
        <dbReference type="SAM" id="MobiDB-lite"/>
    </source>
</evidence>
<feature type="compositionally biased region" description="Acidic residues" evidence="1">
    <location>
        <begin position="132"/>
        <end position="148"/>
    </location>
</feature>
<feature type="compositionally biased region" description="Basic and acidic residues" evidence="1">
    <location>
        <begin position="220"/>
        <end position="236"/>
    </location>
</feature>
<feature type="compositionally biased region" description="Basic residues" evidence="1">
    <location>
        <begin position="268"/>
        <end position="280"/>
    </location>
</feature>
<proteinExistence type="predicted"/>